<evidence type="ECO:0000313" key="2">
    <source>
        <dbReference type="Proteomes" id="UP000031258"/>
    </source>
</evidence>
<keyword evidence="2" id="KW-1185">Reference proteome</keyword>
<dbReference type="EMBL" id="JSWE01000246">
    <property type="protein sequence ID" value="KIE04052.1"/>
    <property type="molecule type" value="Genomic_DNA"/>
</dbReference>
<proteinExistence type="predicted"/>
<name>A0A0C1MQ17_9RICK</name>
<dbReference type="InterPro" id="IPR002110">
    <property type="entry name" value="Ankyrin_rpt"/>
</dbReference>
<comment type="caution">
    <text evidence="1">The sequence shown here is derived from an EMBL/GenBank/DDBJ whole genome shotgun (WGS) entry which is preliminary data.</text>
</comment>
<gene>
    <name evidence="1" type="ORF">NF27_KE00010</name>
</gene>
<reference evidence="1 2" key="1">
    <citation type="submission" date="2014-11" db="EMBL/GenBank/DDBJ databases">
        <title>A Rickettsiales Symbiont of Amoebae With Ancient Features.</title>
        <authorList>
            <person name="Schulz F."/>
            <person name="Martijn J."/>
            <person name="Wascher F."/>
            <person name="Kostanjsek R."/>
            <person name="Ettema T.J."/>
            <person name="Horn M."/>
        </authorList>
    </citation>
    <scope>NUCLEOTIDE SEQUENCE [LARGE SCALE GENOMIC DNA]</scope>
    <source>
        <strain evidence="1 2">UWC36</strain>
    </source>
</reference>
<dbReference type="InterPro" id="IPR036770">
    <property type="entry name" value="Ankyrin_rpt-contain_sf"/>
</dbReference>
<dbReference type="Proteomes" id="UP000031258">
    <property type="component" value="Unassembled WGS sequence"/>
</dbReference>
<dbReference type="RefSeq" id="WP_039459616.1">
    <property type="nucleotide sequence ID" value="NZ_JSWE01000246.1"/>
</dbReference>
<dbReference type="SUPFAM" id="SSF48403">
    <property type="entry name" value="Ankyrin repeat"/>
    <property type="match status" value="1"/>
</dbReference>
<dbReference type="Gene3D" id="1.25.40.20">
    <property type="entry name" value="Ankyrin repeat-containing domain"/>
    <property type="match status" value="1"/>
</dbReference>
<dbReference type="STRING" id="86105.NF27_KE00010"/>
<accession>A0A0C1MQ17</accession>
<organism evidence="1 2">
    <name type="scientific">Candidatus Jidaibacter acanthamoebae</name>
    <dbReference type="NCBI Taxonomy" id="86105"/>
    <lineage>
        <taxon>Bacteria</taxon>
        <taxon>Pseudomonadati</taxon>
        <taxon>Pseudomonadota</taxon>
        <taxon>Alphaproteobacteria</taxon>
        <taxon>Rickettsiales</taxon>
        <taxon>Candidatus Midichloriaceae</taxon>
        <taxon>Candidatus Jidaibacter</taxon>
    </lineage>
</organism>
<dbReference type="Pfam" id="PF12796">
    <property type="entry name" value="Ank_2"/>
    <property type="match status" value="1"/>
</dbReference>
<protein>
    <submittedName>
        <fullName evidence="1">Uncharacterized protein</fullName>
    </submittedName>
</protein>
<dbReference type="PATRIC" id="fig|86105.3.peg.2063"/>
<dbReference type="SMART" id="SM00248">
    <property type="entry name" value="ANK"/>
    <property type="match status" value="2"/>
</dbReference>
<evidence type="ECO:0000313" key="1">
    <source>
        <dbReference type="EMBL" id="KIE04052.1"/>
    </source>
</evidence>
<feature type="non-terminal residue" evidence="1">
    <location>
        <position position="1"/>
    </location>
</feature>
<dbReference type="OrthoDB" id="928522at2"/>
<sequence>KLLLEHTSDIEKREAMIHTQNDQAFVNAVLYGHVEVLKLLFEHISDIEKRNAMIHVRNDEAFIDAASRGHVEVLKLLLEHTSDIEKREAMIHVRNDEAFIDAVKKNQNTVFNYLIFLIPKENLLPFLTDKILPRVPAEREKIIPYLYISEYFSIAKGISNLQLICKNFLSYFEGNSENQENFKLPNEIISYIFCTALGAANPQQLKIIEEIKSEVNEESKSDVASSIIKNINNRVRFIDKILQYEKTAVISRA</sequence>
<dbReference type="AlphaFoldDB" id="A0A0C1MQ17"/>